<feature type="compositionally biased region" description="Gly residues" evidence="1">
    <location>
        <begin position="139"/>
        <end position="153"/>
    </location>
</feature>
<name>A0A0X8VBI5_ANAPI</name>
<dbReference type="Proteomes" id="UP000184204">
    <property type="component" value="Unassembled WGS sequence"/>
</dbReference>
<dbReference type="Pfam" id="PF00188">
    <property type="entry name" value="CAP"/>
    <property type="match status" value="1"/>
</dbReference>
<dbReference type="Gene3D" id="3.40.33.10">
    <property type="entry name" value="CAP"/>
    <property type="match status" value="1"/>
</dbReference>
<dbReference type="AlphaFoldDB" id="A0A0X8VBI5"/>
<sequence>MKKFRLAAAVSVAVLTMSVQAMAAPLGCNIPSGSNCPTPKALTNGTVKGAQNLNSTQNNCLNSVNLDSILSQLNCNNGSSVKGAANLKGIVITKNGINCTPNIKCTPGSKATAGTKCNTGNTCTGPNCTTGSNNGSGNNGSGNNGSGNNGSGNNGSSNNGSSNNGSGNNSSTDTTATVSVNAQKVVDLVNAERAKAGLGALTIDTKVTAAAQVRAKEVQTSFSHTRPDGRSCFTALDEANASYRGAGENIALGQKTPEQVMNDWMNSEGHRANIMNPNFKYIGVGVDGNAWTQLFTY</sequence>
<dbReference type="Proteomes" id="UP000068026">
    <property type="component" value="Chromosome"/>
</dbReference>
<evidence type="ECO:0000256" key="1">
    <source>
        <dbReference type="SAM" id="MobiDB-lite"/>
    </source>
</evidence>
<reference evidence="4 6" key="1">
    <citation type="journal article" date="2016" name="Genome Announc.">
        <title>Complete Genome Sequence of the Amino Acid-Fermenting Clostridium propionicum X2 (DSM 1682).</title>
        <authorList>
            <person name="Poehlein A."/>
            <person name="Schlien K."/>
            <person name="Chowdhury N.P."/>
            <person name="Gottschalk G."/>
            <person name="Buckel W."/>
            <person name="Daniel R."/>
        </authorList>
    </citation>
    <scope>NUCLEOTIDE SEQUENCE [LARGE SCALE GENOMIC DNA]</scope>
    <source>
        <strain evidence="4 6">X2</strain>
    </source>
</reference>
<accession>A0A0X8VBI5</accession>
<dbReference type="PANTHER" id="PTHR31157:SF1">
    <property type="entry name" value="SCP DOMAIN-CONTAINING PROTEIN"/>
    <property type="match status" value="1"/>
</dbReference>
<evidence type="ECO:0000259" key="3">
    <source>
        <dbReference type="Pfam" id="PF00188"/>
    </source>
</evidence>
<keyword evidence="6" id="KW-1185">Reference proteome</keyword>
<evidence type="ECO:0000313" key="7">
    <source>
        <dbReference type="Proteomes" id="UP000184204"/>
    </source>
</evidence>
<reference evidence="5" key="3">
    <citation type="submission" date="2016-11" db="EMBL/GenBank/DDBJ databases">
        <authorList>
            <person name="Varghese N."/>
            <person name="Submissions S."/>
        </authorList>
    </citation>
    <scope>NUCLEOTIDE SEQUENCE</scope>
    <source>
        <strain evidence="5">DSM 1682</strain>
    </source>
</reference>
<feature type="signal peptide" evidence="2">
    <location>
        <begin position="1"/>
        <end position="23"/>
    </location>
</feature>
<gene>
    <name evidence="4" type="ORF">CPRO_03810</name>
    <name evidence="5" type="ORF">SAMN02745151_01764</name>
</gene>
<evidence type="ECO:0000313" key="6">
    <source>
        <dbReference type="Proteomes" id="UP000068026"/>
    </source>
</evidence>
<dbReference type="RefSeq" id="WP_066047206.1">
    <property type="nucleotide sequence ID" value="NZ_CP014223.1"/>
</dbReference>
<dbReference type="EMBL" id="CP014223">
    <property type="protein sequence ID" value="AMJ39991.1"/>
    <property type="molecule type" value="Genomic_DNA"/>
</dbReference>
<reference evidence="7" key="4">
    <citation type="submission" date="2016-11" db="EMBL/GenBank/DDBJ databases">
        <authorList>
            <person name="Jaros S."/>
            <person name="Januszkiewicz K."/>
            <person name="Wedrychowicz H."/>
        </authorList>
    </citation>
    <scope>NUCLEOTIDE SEQUENCE [LARGE SCALE GENOMIC DNA]</scope>
    <source>
        <strain evidence="7">DSM 1682</strain>
    </source>
</reference>
<feature type="chain" id="PRO_5044198122" evidence="2">
    <location>
        <begin position="24"/>
        <end position="297"/>
    </location>
</feature>
<dbReference type="InterPro" id="IPR035940">
    <property type="entry name" value="CAP_sf"/>
</dbReference>
<evidence type="ECO:0000313" key="4">
    <source>
        <dbReference type="EMBL" id="AMJ39991.1"/>
    </source>
</evidence>
<dbReference type="EMBL" id="FQUA01000007">
    <property type="protein sequence ID" value="SHE78098.1"/>
    <property type="molecule type" value="Genomic_DNA"/>
</dbReference>
<evidence type="ECO:0000313" key="5">
    <source>
        <dbReference type="EMBL" id="SHE78098.1"/>
    </source>
</evidence>
<keyword evidence="2" id="KW-0732">Signal</keyword>
<dbReference type="CDD" id="cd05379">
    <property type="entry name" value="CAP_bacterial"/>
    <property type="match status" value="1"/>
</dbReference>
<feature type="domain" description="SCP" evidence="3">
    <location>
        <begin position="186"/>
        <end position="289"/>
    </location>
</feature>
<evidence type="ECO:0000256" key="2">
    <source>
        <dbReference type="SAM" id="SignalP"/>
    </source>
</evidence>
<organism evidence="5 7">
    <name type="scientific">Anaerotignum propionicum DSM 1682</name>
    <dbReference type="NCBI Taxonomy" id="991789"/>
    <lineage>
        <taxon>Bacteria</taxon>
        <taxon>Bacillati</taxon>
        <taxon>Bacillota</taxon>
        <taxon>Clostridia</taxon>
        <taxon>Lachnospirales</taxon>
        <taxon>Anaerotignaceae</taxon>
        <taxon>Anaerotignum</taxon>
    </lineage>
</organism>
<dbReference type="PANTHER" id="PTHR31157">
    <property type="entry name" value="SCP DOMAIN-CONTAINING PROTEIN"/>
    <property type="match status" value="1"/>
</dbReference>
<dbReference type="InterPro" id="IPR014044">
    <property type="entry name" value="CAP_dom"/>
</dbReference>
<dbReference type="KEGG" id="cpro:CPRO_03810"/>
<feature type="compositionally biased region" description="Low complexity" evidence="1">
    <location>
        <begin position="154"/>
        <end position="172"/>
    </location>
</feature>
<feature type="region of interest" description="Disordered" evidence="1">
    <location>
        <begin position="139"/>
        <end position="175"/>
    </location>
</feature>
<dbReference type="SUPFAM" id="SSF55797">
    <property type="entry name" value="PR-1-like"/>
    <property type="match status" value="1"/>
</dbReference>
<protein>
    <submittedName>
        <fullName evidence="4">Cysteine-rich secretory protein family protein</fullName>
    </submittedName>
    <submittedName>
        <fullName evidence="5">Uncharacterized conserved protein YkwD, contains CAP (CSP/antigen 5/PR1) domain</fullName>
    </submittedName>
</protein>
<proteinExistence type="predicted"/>
<reference evidence="6" key="2">
    <citation type="submission" date="2016-01" db="EMBL/GenBank/DDBJ databases">
        <authorList>
            <person name="Poehlein A."/>
            <person name="Schlien K."/>
            <person name="Gottschalk G."/>
            <person name="Buckel W."/>
            <person name="Daniel R."/>
        </authorList>
    </citation>
    <scope>NUCLEOTIDE SEQUENCE [LARGE SCALE GENOMIC DNA]</scope>
    <source>
        <strain evidence="6">X2</strain>
    </source>
</reference>